<dbReference type="InterPro" id="IPR016187">
    <property type="entry name" value="CTDL_fold"/>
</dbReference>
<feature type="domain" description="C-type lectin" evidence="2">
    <location>
        <begin position="62"/>
        <end position="175"/>
    </location>
</feature>
<dbReference type="EMBL" id="GBXI01010931">
    <property type="protein sequence ID" value="JAD03361.1"/>
    <property type="molecule type" value="Transcribed_RNA"/>
</dbReference>
<dbReference type="SMART" id="SM00034">
    <property type="entry name" value="CLECT"/>
    <property type="match status" value="1"/>
</dbReference>
<reference evidence="3" key="1">
    <citation type="submission" date="2014-11" db="EMBL/GenBank/DDBJ databases">
        <authorList>
            <person name="Geib S."/>
        </authorList>
    </citation>
    <scope>NUCLEOTIDE SEQUENCE</scope>
</reference>
<dbReference type="Gene3D" id="3.10.100.10">
    <property type="entry name" value="Mannose-Binding Protein A, subunit A"/>
    <property type="match status" value="1"/>
</dbReference>
<protein>
    <submittedName>
        <fullName evidence="3">C-type lectin domain family 3 member A</fullName>
    </submittedName>
</protein>
<dbReference type="AlphaFoldDB" id="A0A0A1WXL1"/>
<accession>A0A0A1WXL1</accession>
<dbReference type="InterPro" id="IPR018378">
    <property type="entry name" value="C-type_lectin_CS"/>
</dbReference>
<evidence type="ECO:0000313" key="3">
    <source>
        <dbReference type="EMBL" id="JAD03361.1"/>
    </source>
</evidence>
<dbReference type="Pfam" id="PF00059">
    <property type="entry name" value="Lectin_C"/>
    <property type="match status" value="1"/>
</dbReference>
<sequence length="193" mass="21619">MSNEISFKSNSAKQTFKKMKQFSGKLVLLFVALLGVSQATAISVDNEFSFGWPGSLSDNTDYYVSSKEVSWFEANYYCYSQGWELVAPENFDVQTLLKGFRQLYEVTGTAYWSAGNRLYNNNWVWGLGGESFATSNWATNEPNGNYSEKCLLIGQTVQSLWADADCAAKNKFICQKTKAKVAKAAKKCKDSLF</sequence>
<reference evidence="3" key="2">
    <citation type="journal article" date="2015" name="Gigascience">
        <title>Reconstructing a comprehensive transcriptome assembly of a white-pupal translocated strain of the pest fruit fly Bactrocera cucurbitae.</title>
        <authorList>
            <person name="Sim S.B."/>
            <person name="Calla B."/>
            <person name="Hall B."/>
            <person name="DeRego T."/>
            <person name="Geib S.M."/>
        </authorList>
    </citation>
    <scope>NUCLEOTIDE SEQUENCE</scope>
</reference>
<dbReference type="CDD" id="cd00037">
    <property type="entry name" value="CLECT"/>
    <property type="match status" value="1"/>
</dbReference>
<dbReference type="PROSITE" id="PS50041">
    <property type="entry name" value="C_TYPE_LECTIN_2"/>
    <property type="match status" value="1"/>
</dbReference>
<keyword evidence="3" id="KW-0430">Lectin</keyword>
<dbReference type="PANTHER" id="PTHR45784">
    <property type="entry name" value="C-TYPE LECTIN DOMAIN FAMILY 20 MEMBER A-RELATED"/>
    <property type="match status" value="1"/>
</dbReference>
<dbReference type="PROSITE" id="PS00615">
    <property type="entry name" value="C_TYPE_LECTIN_1"/>
    <property type="match status" value="1"/>
</dbReference>
<dbReference type="SUPFAM" id="SSF56436">
    <property type="entry name" value="C-type lectin-like"/>
    <property type="match status" value="1"/>
</dbReference>
<name>A0A0A1WXL1_ZEUCU</name>
<evidence type="ECO:0000256" key="1">
    <source>
        <dbReference type="ARBA" id="ARBA00023157"/>
    </source>
</evidence>
<dbReference type="InterPro" id="IPR016186">
    <property type="entry name" value="C-type_lectin-like/link_sf"/>
</dbReference>
<dbReference type="GO" id="GO:0030246">
    <property type="term" value="F:carbohydrate binding"/>
    <property type="evidence" value="ECO:0007669"/>
    <property type="project" value="UniProtKB-KW"/>
</dbReference>
<keyword evidence="1" id="KW-1015">Disulfide bond</keyword>
<proteinExistence type="predicted"/>
<dbReference type="InterPro" id="IPR001304">
    <property type="entry name" value="C-type_lectin-like"/>
</dbReference>
<evidence type="ECO:0000259" key="2">
    <source>
        <dbReference type="PROSITE" id="PS50041"/>
    </source>
</evidence>
<gene>
    <name evidence="3" type="primary">CLEC3A</name>
    <name evidence="3" type="ORF">g.13707</name>
</gene>
<organism evidence="3">
    <name type="scientific">Zeugodacus cucurbitae</name>
    <name type="common">Melon fruit fly</name>
    <name type="synonym">Bactrocera cucurbitae</name>
    <dbReference type="NCBI Taxonomy" id="28588"/>
    <lineage>
        <taxon>Eukaryota</taxon>
        <taxon>Metazoa</taxon>
        <taxon>Ecdysozoa</taxon>
        <taxon>Arthropoda</taxon>
        <taxon>Hexapoda</taxon>
        <taxon>Insecta</taxon>
        <taxon>Pterygota</taxon>
        <taxon>Neoptera</taxon>
        <taxon>Endopterygota</taxon>
        <taxon>Diptera</taxon>
        <taxon>Brachycera</taxon>
        <taxon>Muscomorpha</taxon>
        <taxon>Tephritoidea</taxon>
        <taxon>Tephritidae</taxon>
        <taxon>Zeugodacus</taxon>
        <taxon>Zeugodacus</taxon>
    </lineage>
</organism>
<dbReference type="PANTHER" id="PTHR45784:SF3">
    <property type="entry name" value="C-TYPE LECTIN DOMAIN FAMILY 4 MEMBER K-LIKE-RELATED"/>
    <property type="match status" value="1"/>
</dbReference>